<evidence type="ECO:0000313" key="2">
    <source>
        <dbReference type="Proteomes" id="UP000708208"/>
    </source>
</evidence>
<dbReference type="Proteomes" id="UP000708208">
    <property type="component" value="Unassembled WGS sequence"/>
</dbReference>
<reference evidence="1" key="1">
    <citation type="submission" date="2021-06" db="EMBL/GenBank/DDBJ databases">
        <authorList>
            <person name="Hodson N. C."/>
            <person name="Mongue J. A."/>
            <person name="Jaron S. K."/>
        </authorList>
    </citation>
    <scope>NUCLEOTIDE SEQUENCE</scope>
</reference>
<protein>
    <submittedName>
        <fullName evidence="1">Uncharacterized protein</fullName>
    </submittedName>
</protein>
<proteinExistence type="predicted"/>
<gene>
    <name evidence="1" type="ORF">AFUS01_LOCUS9949</name>
</gene>
<dbReference type="EMBL" id="CAJVCH010072702">
    <property type="protein sequence ID" value="CAG7720683.1"/>
    <property type="molecule type" value="Genomic_DNA"/>
</dbReference>
<name>A0A8J2K7B7_9HEXA</name>
<accession>A0A8J2K7B7</accession>
<comment type="caution">
    <text evidence="1">The sequence shown here is derived from an EMBL/GenBank/DDBJ whole genome shotgun (WGS) entry which is preliminary data.</text>
</comment>
<organism evidence="1 2">
    <name type="scientific">Allacma fusca</name>
    <dbReference type="NCBI Taxonomy" id="39272"/>
    <lineage>
        <taxon>Eukaryota</taxon>
        <taxon>Metazoa</taxon>
        <taxon>Ecdysozoa</taxon>
        <taxon>Arthropoda</taxon>
        <taxon>Hexapoda</taxon>
        <taxon>Collembola</taxon>
        <taxon>Symphypleona</taxon>
        <taxon>Sminthuridae</taxon>
        <taxon>Allacma</taxon>
    </lineage>
</organism>
<feature type="non-terminal residue" evidence="1">
    <location>
        <position position="14"/>
    </location>
</feature>
<sequence length="14" mass="1774">LFLYSEFKAERYAH</sequence>
<evidence type="ECO:0000313" key="1">
    <source>
        <dbReference type="EMBL" id="CAG7720683.1"/>
    </source>
</evidence>
<keyword evidence="2" id="KW-1185">Reference proteome</keyword>